<dbReference type="Proteomes" id="UP000256964">
    <property type="component" value="Unassembled WGS sequence"/>
</dbReference>
<name>A0A371DGF1_9APHY</name>
<accession>A0A371DGF1</accession>
<dbReference type="STRING" id="139420.A0A371DGF1"/>
<gene>
    <name evidence="1" type="ORF">OH76DRAFT_1346677</name>
</gene>
<dbReference type="OrthoDB" id="2717878at2759"/>
<dbReference type="CDD" id="cd00303">
    <property type="entry name" value="retropepsin_like"/>
    <property type="match status" value="1"/>
</dbReference>
<sequence length="96" mass="10829">QMDILLILENWVTTVKQSVQALLDTGCTGSCIHRDLVHQAGLTQKPYKRAIPVNNVDGTPNTGENITHYVEVFITIRNHWEKMHLLVTDLGKADYS</sequence>
<dbReference type="AlphaFoldDB" id="A0A371DGF1"/>
<evidence type="ECO:0008006" key="3">
    <source>
        <dbReference type="Google" id="ProtNLM"/>
    </source>
</evidence>
<evidence type="ECO:0000313" key="2">
    <source>
        <dbReference type="Proteomes" id="UP000256964"/>
    </source>
</evidence>
<feature type="non-terminal residue" evidence="1">
    <location>
        <position position="1"/>
    </location>
</feature>
<proteinExistence type="predicted"/>
<keyword evidence="2" id="KW-1185">Reference proteome</keyword>
<evidence type="ECO:0000313" key="1">
    <source>
        <dbReference type="EMBL" id="RDX51615.1"/>
    </source>
</evidence>
<dbReference type="Gene3D" id="2.40.70.10">
    <property type="entry name" value="Acid Proteases"/>
    <property type="match status" value="1"/>
</dbReference>
<dbReference type="InterPro" id="IPR021109">
    <property type="entry name" value="Peptidase_aspartic_dom_sf"/>
</dbReference>
<organism evidence="1 2">
    <name type="scientific">Lentinus brumalis</name>
    <dbReference type="NCBI Taxonomy" id="2498619"/>
    <lineage>
        <taxon>Eukaryota</taxon>
        <taxon>Fungi</taxon>
        <taxon>Dikarya</taxon>
        <taxon>Basidiomycota</taxon>
        <taxon>Agaricomycotina</taxon>
        <taxon>Agaricomycetes</taxon>
        <taxon>Polyporales</taxon>
        <taxon>Polyporaceae</taxon>
        <taxon>Lentinus</taxon>
    </lineage>
</organism>
<reference evidence="1 2" key="1">
    <citation type="journal article" date="2018" name="Biotechnol. Biofuels">
        <title>Integrative visual omics of the white-rot fungus Polyporus brumalis exposes the biotechnological potential of its oxidative enzymes for delignifying raw plant biomass.</title>
        <authorList>
            <person name="Miyauchi S."/>
            <person name="Rancon A."/>
            <person name="Drula E."/>
            <person name="Hage H."/>
            <person name="Chaduli D."/>
            <person name="Favel A."/>
            <person name="Grisel S."/>
            <person name="Henrissat B."/>
            <person name="Herpoel-Gimbert I."/>
            <person name="Ruiz-Duenas F.J."/>
            <person name="Chevret D."/>
            <person name="Hainaut M."/>
            <person name="Lin J."/>
            <person name="Wang M."/>
            <person name="Pangilinan J."/>
            <person name="Lipzen A."/>
            <person name="Lesage-Meessen L."/>
            <person name="Navarro D."/>
            <person name="Riley R."/>
            <person name="Grigoriev I.V."/>
            <person name="Zhou S."/>
            <person name="Raouche S."/>
            <person name="Rosso M.N."/>
        </authorList>
    </citation>
    <scope>NUCLEOTIDE SEQUENCE [LARGE SCALE GENOMIC DNA]</scope>
    <source>
        <strain evidence="1 2">BRFM 1820</strain>
    </source>
</reference>
<dbReference type="Pfam" id="PF13650">
    <property type="entry name" value="Asp_protease_2"/>
    <property type="match status" value="1"/>
</dbReference>
<protein>
    <recommendedName>
        <fullName evidence="3">Peptidase A2 domain-containing protein</fullName>
    </recommendedName>
</protein>
<dbReference type="EMBL" id="KZ857394">
    <property type="protein sequence ID" value="RDX51615.1"/>
    <property type="molecule type" value="Genomic_DNA"/>
</dbReference>
<dbReference type="SUPFAM" id="SSF50630">
    <property type="entry name" value="Acid proteases"/>
    <property type="match status" value="1"/>
</dbReference>